<dbReference type="Gene3D" id="3.30.70.330">
    <property type="match status" value="2"/>
</dbReference>
<dbReference type="InterPro" id="IPR000504">
    <property type="entry name" value="RRM_dom"/>
</dbReference>
<organism evidence="4">
    <name type="scientific">Eutreptiella gymnastica</name>
    <dbReference type="NCBI Taxonomy" id="73025"/>
    <lineage>
        <taxon>Eukaryota</taxon>
        <taxon>Discoba</taxon>
        <taxon>Euglenozoa</taxon>
        <taxon>Euglenida</taxon>
        <taxon>Spirocuta</taxon>
        <taxon>Euglenophyceae</taxon>
        <taxon>Eutreptiales</taxon>
        <taxon>Eutreptiaceae</taxon>
        <taxon>Eutreptiella</taxon>
    </lineage>
</organism>
<evidence type="ECO:0000259" key="3">
    <source>
        <dbReference type="PROSITE" id="PS50102"/>
    </source>
</evidence>
<keyword evidence="1 2" id="KW-0694">RNA-binding</keyword>
<dbReference type="PANTHER" id="PTHR48027">
    <property type="entry name" value="HETEROGENEOUS NUCLEAR RIBONUCLEOPROTEIN 87F-RELATED"/>
    <property type="match status" value="1"/>
</dbReference>
<dbReference type="EMBL" id="HBJA01113105">
    <property type="protein sequence ID" value="CAE0827773.1"/>
    <property type="molecule type" value="Transcribed_RNA"/>
</dbReference>
<dbReference type="InterPro" id="IPR012677">
    <property type="entry name" value="Nucleotide-bd_a/b_plait_sf"/>
</dbReference>
<reference evidence="4" key="1">
    <citation type="submission" date="2021-01" db="EMBL/GenBank/DDBJ databases">
        <authorList>
            <person name="Corre E."/>
            <person name="Pelletier E."/>
            <person name="Niang G."/>
            <person name="Scheremetjew M."/>
            <person name="Finn R."/>
            <person name="Kale V."/>
            <person name="Holt S."/>
            <person name="Cochrane G."/>
            <person name="Meng A."/>
            <person name="Brown T."/>
            <person name="Cohen L."/>
        </authorList>
    </citation>
    <scope>NUCLEOTIDE SEQUENCE</scope>
    <source>
        <strain evidence="4">CCMP1594</strain>
    </source>
</reference>
<dbReference type="GO" id="GO:0003723">
    <property type="term" value="F:RNA binding"/>
    <property type="evidence" value="ECO:0007669"/>
    <property type="project" value="UniProtKB-UniRule"/>
</dbReference>
<feature type="domain" description="RRM" evidence="3">
    <location>
        <begin position="94"/>
        <end position="171"/>
    </location>
</feature>
<feature type="domain" description="RRM" evidence="3">
    <location>
        <begin position="4"/>
        <end position="79"/>
    </location>
</feature>
<evidence type="ECO:0000256" key="1">
    <source>
        <dbReference type="ARBA" id="ARBA00022884"/>
    </source>
</evidence>
<proteinExistence type="predicted"/>
<dbReference type="SUPFAM" id="SSF54928">
    <property type="entry name" value="RNA-binding domain, RBD"/>
    <property type="match status" value="2"/>
</dbReference>
<dbReference type="PROSITE" id="PS50102">
    <property type="entry name" value="RRM"/>
    <property type="match status" value="2"/>
</dbReference>
<dbReference type="AlphaFoldDB" id="A0A7S4G7P8"/>
<accession>A0A7S4G7P8</accession>
<dbReference type="SMART" id="SM00360">
    <property type="entry name" value="RRM"/>
    <property type="match status" value="2"/>
</dbReference>
<evidence type="ECO:0000313" key="4">
    <source>
        <dbReference type="EMBL" id="CAE0827773.1"/>
    </source>
</evidence>
<name>A0A7S4G7P8_9EUGL</name>
<dbReference type="InterPro" id="IPR035979">
    <property type="entry name" value="RBD_domain_sf"/>
</dbReference>
<sequence length="249" mass="27916">MPEHKYFVGGLHPDVDREEMFEIFEPYGKVASTQVMTRDGRSRGFGFVIFSELPRADLLASSGNLTVRGRPISVKPSIPQEEMQELPPPEKRTKKLFIGGLPHNMTVEDLEHTFQPYGRLVDAEIIADKGTGESRGFGFVTFSTEEAADNAIRSFPGEIAGRAVSVKRAEPKASEGGPAAFTDRFTDFTDSFLPMTIPYMGFSEGDAMLWKEKYLHERSLRISLEKRLAALERGERGRGSDSRGRYRPY</sequence>
<gene>
    <name evidence="4" type="ORF">EGYM00163_LOCUS39035</name>
</gene>
<dbReference type="Pfam" id="PF00076">
    <property type="entry name" value="RRM_1"/>
    <property type="match status" value="2"/>
</dbReference>
<evidence type="ECO:0000256" key="2">
    <source>
        <dbReference type="PROSITE-ProRule" id="PRU00176"/>
    </source>
</evidence>
<dbReference type="InterPro" id="IPR052462">
    <property type="entry name" value="SLIRP/GR-RBP-like"/>
</dbReference>
<protein>
    <recommendedName>
        <fullName evidence="3">RRM domain-containing protein</fullName>
    </recommendedName>
</protein>